<evidence type="ECO:0000313" key="3">
    <source>
        <dbReference type="Proteomes" id="UP000324091"/>
    </source>
</evidence>
<dbReference type="AlphaFoldDB" id="A0A5C6MSC9"/>
<proteinExistence type="predicted"/>
<name>A0A5C6MSC9_9TELE</name>
<sequence length="71" mass="7565">MQRLVPDLRSGLSDPEPRTWSEVGGAVLSPGAEADTFSGIPLRGDSEARRTALSPFRHQALTWNAPFGGSS</sequence>
<gene>
    <name evidence="2" type="ORF">D4764_07G0006950</name>
</gene>
<reference evidence="2 3" key="1">
    <citation type="submission" date="2019-04" db="EMBL/GenBank/DDBJ databases">
        <title>Chromosome genome assembly for Takifugu flavidus.</title>
        <authorList>
            <person name="Xiao S."/>
        </authorList>
    </citation>
    <scope>NUCLEOTIDE SEQUENCE [LARGE SCALE GENOMIC DNA]</scope>
    <source>
        <strain evidence="2">HTHZ2018</strain>
        <tissue evidence="2">Muscle</tissue>
    </source>
</reference>
<feature type="region of interest" description="Disordered" evidence="1">
    <location>
        <begin position="1"/>
        <end position="24"/>
    </location>
</feature>
<evidence type="ECO:0000313" key="2">
    <source>
        <dbReference type="EMBL" id="TWW57976.1"/>
    </source>
</evidence>
<organism evidence="2 3">
    <name type="scientific">Takifugu flavidus</name>
    <name type="common">sansaifugu</name>
    <dbReference type="NCBI Taxonomy" id="433684"/>
    <lineage>
        <taxon>Eukaryota</taxon>
        <taxon>Metazoa</taxon>
        <taxon>Chordata</taxon>
        <taxon>Craniata</taxon>
        <taxon>Vertebrata</taxon>
        <taxon>Euteleostomi</taxon>
        <taxon>Actinopterygii</taxon>
        <taxon>Neopterygii</taxon>
        <taxon>Teleostei</taxon>
        <taxon>Neoteleostei</taxon>
        <taxon>Acanthomorphata</taxon>
        <taxon>Eupercaria</taxon>
        <taxon>Tetraodontiformes</taxon>
        <taxon>Tetradontoidea</taxon>
        <taxon>Tetraodontidae</taxon>
        <taxon>Takifugu</taxon>
    </lineage>
</organism>
<keyword evidence="3" id="KW-1185">Reference proteome</keyword>
<protein>
    <submittedName>
        <fullName evidence="2">Uncharacterized protein</fullName>
    </submittedName>
</protein>
<comment type="caution">
    <text evidence="2">The sequence shown here is derived from an EMBL/GenBank/DDBJ whole genome shotgun (WGS) entry which is preliminary data.</text>
</comment>
<dbReference type="EMBL" id="RHFK02000020">
    <property type="protein sequence ID" value="TWW57976.1"/>
    <property type="molecule type" value="Genomic_DNA"/>
</dbReference>
<evidence type="ECO:0000256" key="1">
    <source>
        <dbReference type="SAM" id="MobiDB-lite"/>
    </source>
</evidence>
<dbReference type="Proteomes" id="UP000324091">
    <property type="component" value="Chromosome 7"/>
</dbReference>
<accession>A0A5C6MSC9</accession>